<evidence type="ECO:0000313" key="5">
    <source>
        <dbReference type="EMBL" id="XCC63084.1"/>
    </source>
</evidence>
<dbReference type="CDD" id="cd00038">
    <property type="entry name" value="CAP_ED"/>
    <property type="match status" value="1"/>
</dbReference>
<dbReference type="PANTHER" id="PTHR24567:SF74">
    <property type="entry name" value="HTH-TYPE TRANSCRIPTIONAL REGULATOR ARCR"/>
    <property type="match status" value="1"/>
</dbReference>
<dbReference type="GO" id="GO:0003677">
    <property type="term" value="F:DNA binding"/>
    <property type="evidence" value="ECO:0007669"/>
    <property type="project" value="UniProtKB-KW"/>
</dbReference>
<dbReference type="Pfam" id="PF00027">
    <property type="entry name" value="cNMP_binding"/>
    <property type="match status" value="1"/>
</dbReference>
<evidence type="ECO:0000256" key="1">
    <source>
        <dbReference type="ARBA" id="ARBA00023015"/>
    </source>
</evidence>
<dbReference type="GO" id="GO:0003700">
    <property type="term" value="F:DNA-binding transcription factor activity"/>
    <property type="evidence" value="ECO:0007669"/>
    <property type="project" value="TreeGrafter"/>
</dbReference>
<keyword evidence="1" id="KW-0805">Transcription regulation</keyword>
<keyword evidence="2" id="KW-0238">DNA-binding</keyword>
<accession>A0AAU8AAC7</accession>
<keyword evidence="3" id="KW-0804">Transcription</keyword>
<dbReference type="SUPFAM" id="SSF46785">
    <property type="entry name" value="Winged helix' DNA-binding domain"/>
    <property type="match status" value="1"/>
</dbReference>
<evidence type="ECO:0000256" key="2">
    <source>
        <dbReference type="ARBA" id="ARBA00023125"/>
    </source>
</evidence>
<feature type="domain" description="HTH crp-type" evidence="4">
    <location>
        <begin position="152"/>
        <end position="218"/>
    </location>
</feature>
<name>A0AAU8AAC7_9FIRM</name>
<sequence length="225" mass="25167">MLNAGDAAYLRQTLSFFEMLSSGEQDYLLAHASAVRYHAGQSLYGPAYQCMGMFLIKNGGLRTYLLSDDGRDITLYRLSAGDVCVLSASCILKNITFDVHIDAEQDTDLYMVESAAVSELIAGNMAVENYVLRTAADRFSDVMWAMEQLLFMKIDGRLAAFLLDESNKSGLDTLFFTHEQIAKYIGSAREVVSRMLKQFEREGLVSVSRGRITLLDKKHLRDLTT</sequence>
<dbReference type="InterPro" id="IPR012318">
    <property type="entry name" value="HTH_CRP"/>
</dbReference>
<dbReference type="RefSeq" id="WP_079547110.1">
    <property type="nucleotide sequence ID" value="NZ_CP117826.1"/>
</dbReference>
<dbReference type="SUPFAM" id="SSF51206">
    <property type="entry name" value="cAMP-binding domain-like"/>
    <property type="match status" value="1"/>
</dbReference>
<gene>
    <name evidence="5" type="ORF">PUP29_03990</name>
</gene>
<dbReference type="AlphaFoldDB" id="A0AAU8AAC7"/>
<dbReference type="PROSITE" id="PS51063">
    <property type="entry name" value="HTH_CRP_2"/>
    <property type="match status" value="1"/>
</dbReference>
<dbReference type="InterPro" id="IPR036390">
    <property type="entry name" value="WH_DNA-bd_sf"/>
</dbReference>
<organism evidence="5">
    <name type="scientific">Christensenella massiliensis</name>
    <dbReference type="NCBI Taxonomy" id="1805714"/>
    <lineage>
        <taxon>Bacteria</taxon>
        <taxon>Bacillati</taxon>
        <taxon>Bacillota</taxon>
        <taxon>Clostridia</taxon>
        <taxon>Christensenellales</taxon>
        <taxon>Christensenellaceae</taxon>
        <taxon>Christensenella</taxon>
    </lineage>
</organism>
<dbReference type="InterPro" id="IPR036388">
    <property type="entry name" value="WH-like_DNA-bd_sf"/>
</dbReference>
<dbReference type="PANTHER" id="PTHR24567">
    <property type="entry name" value="CRP FAMILY TRANSCRIPTIONAL REGULATORY PROTEIN"/>
    <property type="match status" value="1"/>
</dbReference>
<dbReference type="CDD" id="cd00092">
    <property type="entry name" value="HTH_CRP"/>
    <property type="match status" value="1"/>
</dbReference>
<evidence type="ECO:0000259" key="4">
    <source>
        <dbReference type="PROSITE" id="PS51063"/>
    </source>
</evidence>
<dbReference type="Pfam" id="PF13545">
    <property type="entry name" value="HTH_Crp_2"/>
    <property type="match status" value="1"/>
</dbReference>
<dbReference type="InterPro" id="IPR000595">
    <property type="entry name" value="cNMP-bd_dom"/>
</dbReference>
<dbReference type="Gene3D" id="2.60.120.10">
    <property type="entry name" value="Jelly Rolls"/>
    <property type="match status" value="1"/>
</dbReference>
<protein>
    <submittedName>
        <fullName evidence="5">Crp/Fnr family transcriptional regulator</fullName>
    </submittedName>
</protein>
<dbReference type="InterPro" id="IPR018490">
    <property type="entry name" value="cNMP-bd_dom_sf"/>
</dbReference>
<proteinExistence type="predicted"/>
<dbReference type="EMBL" id="CP117826">
    <property type="protein sequence ID" value="XCC63084.1"/>
    <property type="molecule type" value="Genomic_DNA"/>
</dbReference>
<dbReference type="InterPro" id="IPR014710">
    <property type="entry name" value="RmlC-like_jellyroll"/>
</dbReference>
<dbReference type="PRINTS" id="PR00034">
    <property type="entry name" value="HTHCRP"/>
</dbReference>
<dbReference type="Gene3D" id="1.10.10.10">
    <property type="entry name" value="Winged helix-like DNA-binding domain superfamily/Winged helix DNA-binding domain"/>
    <property type="match status" value="1"/>
</dbReference>
<dbReference type="GO" id="GO:0005829">
    <property type="term" value="C:cytosol"/>
    <property type="evidence" value="ECO:0007669"/>
    <property type="project" value="TreeGrafter"/>
</dbReference>
<dbReference type="SMART" id="SM00419">
    <property type="entry name" value="HTH_CRP"/>
    <property type="match status" value="1"/>
</dbReference>
<dbReference type="InterPro" id="IPR050397">
    <property type="entry name" value="Env_Response_Regulators"/>
</dbReference>
<reference evidence="5" key="1">
    <citation type="submission" date="2023-02" db="EMBL/GenBank/DDBJ databases">
        <title>Gut commensal Christensenella minuta modulates host metabolism via a new class of secondary bile acids.</title>
        <authorList>
            <person name="Liu C."/>
        </authorList>
    </citation>
    <scope>NUCLEOTIDE SEQUENCE</scope>
    <source>
        <strain evidence="5">CA70</strain>
    </source>
</reference>
<evidence type="ECO:0000256" key="3">
    <source>
        <dbReference type="ARBA" id="ARBA00023163"/>
    </source>
</evidence>